<dbReference type="InterPro" id="IPR001789">
    <property type="entry name" value="Sig_transdc_resp-reg_receiver"/>
</dbReference>
<keyword evidence="5" id="KW-0418">Kinase</keyword>
<dbReference type="SMART" id="SM00388">
    <property type="entry name" value="HisKA"/>
    <property type="match status" value="1"/>
</dbReference>
<dbReference type="eggNOG" id="COG0745">
    <property type="taxonomic scope" value="Bacteria"/>
</dbReference>
<dbReference type="CDD" id="cd00082">
    <property type="entry name" value="HisKA"/>
    <property type="match status" value="1"/>
</dbReference>
<dbReference type="KEGG" id="pprc:PFLCHA0_c32770"/>
<dbReference type="Gene3D" id="3.40.50.2300">
    <property type="match status" value="1"/>
</dbReference>
<dbReference type="PRINTS" id="PR00344">
    <property type="entry name" value="BCTRLSENSOR"/>
</dbReference>
<evidence type="ECO:0000256" key="3">
    <source>
        <dbReference type="ARBA" id="ARBA00022553"/>
    </source>
</evidence>
<dbReference type="SMART" id="SM00448">
    <property type="entry name" value="REC"/>
    <property type="match status" value="1"/>
</dbReference>
<keyword evidence="7" id="KW-0175">Coiled coil</keyword>
<protein>
    <recommendedName>
        <fullName evidence="2">histidine kinase</fullName>
        <ecNumber evidence="2">2.7.13.3</ecNumber>
    </recommendedName>
</protein>
<evidence type="ECO:0000256" key="7">
    <source>
        <dbReference type="SAM" id="Coils"/>
    </source>
</evidence>
<dbReference type="InterPro" id="IPR003661">
    <property type="entry name" value="HisK_dim/P_dom"/>
</dbReference>
<evidence type="ECO:0000256" key="2">
    <source>
        <dbReference type="ARBA" id="ARBA00012438"/>
    </source>
</evidence>
<reference evidence="11" key="1">
    <citation type="journal article" date="2014" name="Genome Announc.">
        <title>Full-genome sequence of the plant growth-promoting bacterium Pseudomonas protegens CHA0.</title>
        <authorList>
            <person name="Jousset A."/>
            <person name="Schuldes J."/>
            <person name="Keel C."/>
            <person name="Maurhofer M."/>
            <person name="Daniel R."/>
            <person name="Scheu S."/>
            <person name="Thuermer A."/>
        </authorList>
    </citation>
    <scope>NUCLEOTIDE SEQUENCE [LARGE SCALE GENOMIC DNA]</scope>
    <source>
        <strain evidence="11">DSM 19095 / LMG 27888 / CFBP 6595 / CHA0</strain>
    </source>
</reference>
<dbReference type="InterPro" id="IPR003594">
    <property type="entry name" value="HATPase_dom"/>
</dbReference>
<name>A0A2C9EN23_PSEPH</name>
<dbReference type="GO" id="GO:0005886">
    <property type="term" value="C:plasma membrane"/>
    <property type="evidence" value="ECO:0007669"/>
    <property type="project" value="UniProtKB-ARBA"/>
</dbReference>
<dbReference type="InterPro" id="IPR036890">
    <property type="entry name" value="HATPase_C_sf"/>
</dbReference>
<comment type="catalytic activity">
    <reaction evidence="1">
        <text>ATP + protein L-histidine = ADP + protein N-phospho-L-histidine.</text>
        <dbReference type="EC" id="2.7.13.3"/>
    </reaction>
</comment>
<dbReference type="EMBL" id="CP003190">
    <property type="protein sequence ID" value="AGL85047.1"/>
    <property type="molecule type" value="Genomic_DNA"/>
</dbReference>
<evidence type="ECO:0000313" key="11">
    <source>
        <dbReference type="Proteomes" id="UP000013940"/>
    </source>
</evidence>
<feature type="modified residue" description="4-aspartylphosphate" evidence="6">
    <location>
        <position position="94"/>
    </location>
</feature>
<evidence type="ECO:0000256" key="1">
    <source>
        <dbReference type="ARBA" id="ARBA00000085"/>
    </source>
</evidence>
<dbReference type="PANTHER" id="PTHR43547:SF2">
    <property type="entry name" value="HYBRID SIGNAL TRANSDUCTION HISTIDINE KINASE C"/>
    <property type="match status" value="1"/>
</dbReference>
<accession>A0A2C9EN23</accession>
<dbReference type="EC" id="2.7.13.3" evidence="2"/>
<keyword evidence="3 6" id="KW-0597">Phosphoprotein</keyword>
<dbReference type="Pfam" id="PF02518">
    <property type="entry name" value="HATPase_c"/>
    <property type="match status" value="1"/>
</dbReference>
<dbReference type="PANTHER" id="PTHR43547">
    <property type="entry name" value="TWO-COMPONENT HISTIDINE KINASE"/>
    <property type="match status" value="1"/>
</dbReference>
<dbReference type="PROSITE" id="PS50110">
    <property type="entry name" value="RESPONSE_REGULATORY"/>
    <property type="match status" value="1"/>
</dbReference>
<feature type="coiled-coil region" evidence="7">
    <location>
        <begin position="168"/>
        <end position="205"/>
    </location>
</feature>
<dbReference type="InterPro" id="IPR011006">
    <property type="entry name" value="CheY-like_superfamily"/>
</dbReference>
<dbReference type="Gene3D" id="1.10.287.130">
    <property type="match status" value="1"/>
</dbReference>
<dbReference type="FunFam" id="3.30.565.10:FF:000006">
    <property type="entry name" value="Sensor histidine kinase WalK"/>
    <property type="match status" value="1"/>
</dbReference>
<evidence type="ECO:0000259" key="9">
    <source>
        <dbReference type="PROSITE" id="PS50110"/>
    </source>
</evidence>
<dbReference type="PROSITE" id="PS50109">
    <property type="entry name" value="HIS_KIN"/>
    <property type="match status" value="1"/>
</dbReference>
<dbReference type="SUPFAM" id="SSF52172">
    <property type="entry name" value="CheY-like"/>
    <property type="match status" value="1"/>
</dbReference>
<dbReference type="InterPro" id="IPR005467">
    <property type="entry name" value="His_kinase_dom"/>
</dbReference>
<evidence type="ECO:0000259" key="8">
    <source>
        <dbReference type="PROSITE" id="PS50109"/>
    </source>
</evidence>
<evidence type="ECO:0000256" key="4">
    <source>
        <dbReference type="ARBA" id="ARBA00022679"/>
    </source>
</evidence>
<evidence type="ECO:0000256" key="6">
    <source>
        <dbReference type="PROSITE-ProRule" id="PRU00169"/>
    </source>
</evidence>
<dbReference type="CDD" id="cd00075">
    <property type="entry name" value="HATPase"/>
    <property type="match status" value="1"/>
</dbReference>
<proteinExistence type="predicted"/>
<dbReference type="Proteomes" id="UP000013940">
    <property type="component" value="Chromosome"/>
</dbReference>
<evidence type="ECO:0000313" key="10">
    <source>
        <dbReference type="EMBL" id="AGL85047.1"/>
    </source>
</evidence>
<dbReference type="eggNOG" id="COG2205">
    <property type="taxonomic scope" value="Bacteria"/>
</dbReference>
<dbReference type="AlphaFoldDB" id="A0A2C9EN23"/>
<dbReference type="InterPro" id="IPR004358">
    <property type="entry name" value="Sig_transdc_His_kin-like_C"/>
</dbReference>
<gene>
    <name evidence="10" type="primary">gacS2</name>
    <name evidence="10" type="ORF">PFLCHA0_c32770</name>
</gene>
<keyword evidence="4 10" id="KW-0808">Transferase</keyword>
<dbReference type="GO" id="GO:0000155">
    <property type="term" value="F:phosphorelay sensor kinase activity"/>
    <property type="evidence" value="ECO:0007669"/>
    <property type="project" value="InterPro"/>
</dbReference>
<dbReference type="Pfam" id="PF00072">
    <property type="entry name" value="Response_reg"/>
    <property type="match status" value="1"/>
</dbReference>
<dbReference type="SMART" id="SM00387">
    <property type="entry name" value="HATPase_c"/>
    <property type="match status" value="1"/>
</dbReference>
<dbReference type="HOGENOM" id="CLU_000445_114_72_6"/>
<feature type="domain" description="Response regulatory" evidence="9">
    <location>
        <begin position="45"/>
        <end position="162"/>
    </location>
</feature>
<dbReference type="SUPFAM" id="SSF55874">
    <property type="entry name" value="ATPase domain of HSP90 chaperone/DNA topoisomerase II/histidine kinase"/>
    <property type="match status" value="1"/>
</dbReference>
<feature type="domain" description="Histidine kinase" evidence="8">
    <location>
        <begin position="212"/>
        <end position="430"/>
    </location>
</feature>
<sequence length="430" mass="48294">MRPMSRPCRTPPWPCINRTTFSLCAASAVCLPSWKEPMLSNIQAKLLIVDDLPENLLALEALIKREDRTVYKALSADEALSLLLQHEFAMAILDVQMPGMNGFELAELMRGTEKTKNIPIVFVSAAGRELNYAFKGYESGAVDFLHKPLDIHAVKSKVNVFVDLYRQSKAMKQQVEALEQSRREQEALLQKLQATQNELEQAVRMRDDFMSIVAHEVRTPLNGLILETQLRKMHLARENAAAFSLDKMHAMVDRDERQIKSLIRLIEDMLDISRIRTGKLSIRPSRFDLAQLVRGLVENFAPQVEAAQSSLSLQAEQPLEGNWDEFRIEQVVSNLLTNALRYGAKSPIEVRVYAQDGEARVEVRDHGIGISEDNQKRIFQQFERVSANHVAAGLGLGLFISEQIVTAHGGAISVESRIGEGALFRVSLPL</sequence>
<evidence type="ECO:0000256" key="5">
    <source>
        <dbReference type="ARBA" id="ARBA00022777"/>
    </source>
</evidence>
<dbReference type="InterPro" id="IPR036097">
    <property type="entry name" value="HisK_dim/P_sf"/>
</dbReference>
<organism evidence="10 11">
    <name type="scientific">Pseudomonas protegens (strain DSM 19095 / LMG 27888 / CFBP 6595 / CHA0)</name>
    <dbReference type="NCBI Taxonomy" id="1124983"/>
    <lineage>
        <taxon>Bacteria</taxon>
        <taxon>Pseudomonadati</taxon>
        <taxon>Pseudomonadota</taxon>
        <taxon>Gammaproteobacteria</taxon>
        <taxon>Pseudomonadales</taxon>
        <taxon>Pseudomonadaceae</taxon>
        <taxon>Pseudomonas</taxon>
    </lineage>
</organism>
<dbReference type="Pfam" id="PF00512">
    <property type="entry name" value="HisKA"/>
    <property type="match status" value="1"/>
</dbReference>
<dbReference type="SUPFAM" id="SSF47384">
    <property type="entry name" value="Homodimeric domain of signal transducing histidine kinase"/>
    <property type="match status" value="1"/>
</dbReference>
<dbReference type="Gene3D" id="3.30.565.10">
    <property type="entry name" value="Histidine kinase-like ATPase, C-terminal domain"/>
    <property type="match status" value="1"/>
</dbReference>